<dbReference type="GO" id="GO:0005789">
    <property type="term" value="C:endoplasmic reticulum membrane"/>
    <property type="evidence" value="ECO:0007669"/>
    <property type="project" value="UniProtKB-SubCell"/>
</dbReference>
<dbReference type="InterPro" id="IPR037608">
    <property type="entry name" value="STIM1/2"/>
</dbReference>
<evidence type="ECO:0000256" key="10">
    <source>
        <dbReference type="ARBA" id="ARBA00022989"/>
    </source>
</evidence>
<dbReference type="FunFam" id="1.20.5.340:FF:000011">
    <property type="entry name" value="Stromal interaction molecule 1"/>
    <property type="match status" value="1"/>
</dbReference>
<evidence type="ECO:0000256" key="2">
    <source>
        <dbReference type="ARBA" id="ARBA00022448"/>
    </source>
</evidence>
<dbReference type="GO" id="GO:0006874">
    <property type="term" value="P:intracellular calcium ion homeostasis"/>
    <property type="evidence" value="ECO:0007669"/>
    <property type="project" value="TreeGrafter"/>
</dbReference>
<keyword evidence="5" id="KW-0812">Transmembrane</keyword>
<dbReference type="PROSITE" id="PS50105">
    <property type="entry name" value="SAM_DOMAIN"/>
    <property type="match status" value="1"/>
</dbReference>
<dbReference type="InterPro" id="IPR001660">
    <property type="entry name" value="SAM"/>
</dbReference>
<feature type="domain" description="SAM" evidence="17">
    <location>
        <begin position="130"/>
        <end position="188"/>
    </location>
</feature>
<feature type="region of interest" description="Disordered" evidence="16">
    <location>
        <begin position="554"/>
        <end position="586"/>
    </location>
</feature>
<keyword evidence="9" id="KW-0106">Calcium</keyword>
<dbReference type="GO" id="GO:0005886">
    <property type="term" value="C:plasma membrane"/>
    <property type="evidence" value="ECO:0007669"/>
    <property type="project" value="TreeGrafter"/>
</dbReference>
<evidence type="ECO:0000256" key="9">
    <source>
        <dbReference type="ARBA" id="ARBA00022837"/>
    </source>
</evidence>
<keyword evidence="2" id="KW-0813">Transport</keyword>
<dbReference type="KEGG" id="char:105911380"/>
<dbReference type="RefSeq" id="XP_012695631.1">
    <property type="nucleotide sequence ID" value="XM_012840177.3"/>
</dbReference>
<evidence type="ECO:0000256" key="6">
    <source>
        <dbReference type="ARBA" id="ARBA00022723"/>
    </source>
</evidence>
<gene>
    <name evidence="19" type="primary">stim2b</name>
</gene>
<proteinExistence type="predicted"/>
<dbReference type="GO" id="GO:0005246">
    <property type="term" value="F:calcium channel regulator activity"/>
    <property type="evidence" value="ECO:0007669"/>
    <property type="project" value="InterPro"/>
</dbReference>
<dbReference type="Pfam" id="PF25578">
    <property type="entry name" value="EF-hand_STIM1"/>
    <property type="match status" value="1"/>
</dbReference>
<comment type="subcellular location">
    <subcellularLocation>
        <location evidence="1">Endoplasmic reticulum membrane</location>
        <topology evidence="1">Single-pass type I membrane protein</topology>
    </subcellularLocation>
</comment>
<dbReference type="PANTHER" id="PTHR15136">
    <property type="entry name" value="STROMAL INTERACTION MOLECULE HOMOLOG"/>
    <property type="match status" value="1"/>
</dbReference>
<keyword evidence="8" id="KW-0256">Endoplasmic reticulum</keyword>
<keyword evidence="4" id="KW-0109">Calcium transport</keyword>
<evidence type="ECO:0000256" key="5">
    <source>
        <dbReference type="ARBA" id="ARBA00022692"/>
    </source>
</evidence>
<feature type="compositionally biased region" description="Low complexity" evidence="16">
    <location>
        <begin position="557"/>
        <end position="570"/>
    </location>
</feature>
<keyword evidence="18" id="KW-1185">Reference proteome</keyword>
<keyword evidence="13" id="KW-0472">Membrane</keyword>
<reference evidence="19" key="1">
    <citation type="submission" date="2025-08" db="UniProtKB">
        <authorList>
            <consortium name="RefSeq"/>
        </authorList>
    </citation>
    <scope>IDENTIFICATION</scope>
</reference>
<feature type="compositionally biased region" description="Basic residues" evidence="16">
    <location>
        <begin position="727"/>
        <end position="739"/>
    </location>
</feature>
<feature type="region of interest" description="Disordered" evidence="16">
    <location>
        <begin position="699"/>
        <end position="739"/>
    </location>
</feature>
<dbReference type="InterPro" id="IPR057835">
    <property type="entry name" value="EF-hand_STIM1/2"/>
</dbReference>
<keyword evidence="11 15" id="KW-0175">Coiled coil</keyword>
<evidence type="ECO:0000259" key="17">
    <source>
        <dbReference type="PROSITE" id="PS50105"/>
    </source>
</evidence>
<dbReference type="FunFam" id="1.10.287.3550:FF:000001">
    <property type="entry name" value="Stromal interaction molecule 1"/>
    <property type="match status" value="1"/>
</dbReference>
<dbReference type="SUPFAM" id="SSF47769">
    <property type="entry name" value="SAM/Pointed domain"/>
    <property type="match status" value="1"/>
</dbReference>
<feature type="region of interest" description="Disordered" evidence="16">
    <location>
        <begin position="602"/>
        <end position="664"/>
    </location>
</feature>
<dbReference type="GO" id="GO:0005509">
    <property type="term" value="F:calcium ion binding"/>
    <property type="evidence" value="ECO:0007669"/>
    <property type="project" value="TreeGrafter"/>
</dbReference>
<evidence type="ECO:0000256" key="14">
    <source>
        <dbReference type="ARBA" id="ARBA00023180"/>
    </source>
</evidence>
<evidence type="ECO:0000256" key="15">
    <source>
        <dbReference type="SAM" id="Coils"/>
    </source>
</evidence>
<feature type="coiled-coil region" evidence="15">
    <location>
        <begin position="249"/>
        <end position="332"/>
    </location>
</feature>
<evidence type="ECO:0000256" key="13">
    <source>
        <dbReference type="ARBA" id="ARBA00023136"/>
    </source>
</evidence>
<evidence type="ECO:0000256" key="12">
    <source>
        <dbReference type="ARBA" id="ARBA00023065"/>
    </source>
</evidence>
<dbReference type="Proteomes" id="UP000515152">
    <property type="component" value="Chromosome 18"/>
</dbReference>
<protein>
    <submittedName>
        <fullName evidence="19">Stromal interaction molecule 2</fullName>
    </submittedName>
</protein>
<dbReference type="GO" id="GO:0051049">
    <property type="term" value="P:regulation of transport"/>
    <property type="evidence" value="ECO:0007669"/>
    <property type="project" value="UniProtKB-ARBA"/>
</dbReference>
<evidence type="ECO:0000256" key="1">
    <source>
        <dbReference type="ARBA" id="ARBA00004115"/>
    </source>
</evidence>
<evidence type="ECO:0000256" key="4">
    <source>
        <dbReference type="ARBA" id="ARBA00022568"/>
    </source>
</evidence>
<feature type="compositionally biased region" description="Basic and acidic residues" evidence="16">
    <location>
        <begin position="702"/>
        <end position="712"/>
    </location>
</feature>
<dbReference type="Gene3D" id="1.10.150.50">
    <property type="entry name" value="Transcription Factor, Ets-1"/>
    <property type="match status" value="1"/>
</dbReference>
<dbReference type="AlphaFoldDB" id="A0A6P3WD63"/>
<dbReference type="PANTHER" id="PTHR15136:SF2">
    <property type="entry name" value="STROMAL INTERACTION MOLECULE 2"/>
    <property type="match status" value="1"/>
</dbReference>
<evidence type="ECO:0000256" key="11">
    <source>
        <dbReference type="ARBA" id="ARBA00023054"/>
    </source>
</evidence>
<dbReference type="FunFam" id="1.10.238.180:FF:000001">
    <property type="entry name" value="Stromal interaction molecule 1"/>
    <property type="match status" value="1"/>
</dbReference>
<sequence length="739" mass="83076">MTYFSYGVVLLLRGLVISAVLGYEGIYSSDLSSHATSEAPIVATTDPCLTVIPPCMNEADRFSLDALRHIHKQLDDDNDGGIEVNESVEFIIEDMKQQQTNKHSNLHREDQHITVEELWKGWKSSEVHNWTQDDAVQWLKESVELPQYESNFRECRVDGNTLPRIAANEPSFMSSQLKILDQRHKQKLNLKALDAVLFGPPLRPQHNWLKDFILMVSIVIGVGGCWFAYVQNKSSRVHVVQMMKDLESLQSAEQSLMDVQSRLEKAQEENRTVAVEKQNLEQKMRDEISGAKREAYRLRELREGAESELSRLKYAEEELVQVRMALKRAEKELQTEWSVPEALQMWLQLTHEVEVQYYNIKKHSAELQLAIAKDEAEKIKKKRSSVFGTLHVAHSSSLDEVDHKILEAKKSLSEVTACLRERLHRWQQIEKLCCFPVVHNSGLPSLTASLYSDHSWVVMPRVSMPPYPIAGGVDDLDEDMPPIMTQYNPQMMRPPLTRSSSVCRSRRSLLSSQQPSLMSPDPDLLPMGSAPPPSYRSDATPEDEHIFFCVERKGDSQDTCSDTDSLSSSQGRKHYTGPCGSGQDTPQRKISREEMIMLCQEAHQISSSSDPSPPPPPALPVPSPAHGHTPPHHHRHGHKGSPDLTRTIPESQSMTFHPGSAKHHNGILEKSYSLSQLPATAVVAAAAAVSDGRHPSLCSLDSEAKSPKEVKLHSSSSQDSCDNGEKKRSKIKSLFKKKK</sequence>
<dbReference type="OrthoDB" id="9986177at2759"/>
<dbReference type="GeneID" id="105911380"/>
<feature type="compositionally biased region" description="Low complexity" evidence="16">
    <location>
        <begin position="496"/>
        <end position="527"/>
    </location>
</feature>
<evidence type="ECO:0000313" key="19">
    <source>
        <dbReference type="RefSeq" id="XP_012695631.1"/>
    </source>
</evidence>
<accession>A0A6P3WD63</accession>
<keyword evidence="10" id="KW-1133">Transmembrane helix</keyword>
<dbReference type="CDD" id="cd11722">
    <property type="entry name" value="SOAR"/>
    <property type="match status" value="1"/>
</dbReference>
<dbReference type="InterPro" id="IPR013761">
    <property type="entry name" value="SAM/pointed_sf"/>
</dbReference>
<keyword evidence="6" id="KW-0479">Metal-binding</keyword>
<feature type="compositionally biased region" description="Pro residues" evidence="16">
    <location>
        <begin position="611"/>
        <end position="623"/>
    </location>
</feature>
<evidence type="ECO:0000256" key="16">
    <source>
        <dbReference type="SAM" id="MobiDB-lite"/>
    </source>
</evidence>
<dbReference type="FunFam" id="1.10.150.50:FF:000009">
    <property type="entry name" value="Stromal interaction molecule 1"/>
    <property type="match status" value="1"/>
</dbReference>
<dbReference type="Gene3D" id="1.10.287.3550">
    <property type="match status" value="1"/>
</dbReference>
<feature type="compositionally biased region" description="Basic residues" evidence="16">
    <location>
        <begin position="629"/>
        <end position="639"/>
    </location>
</feature>
<dbReference type="InterPro" id="IPR032393">
    <property type="entry name" value="SOAR_STIM1/2"/>
</dbReference>
<dbReference type="Pfam" id="PF07647">
    <property type="entry name" value="SAM_2"/>
    <property type="match status" value="1"/>
</dbReference>
<keyword evidence="14" id="KW-0325">Glycoprotein</keyword>
<dbReference type="Gene3D" id="1.20.5.340">
    <property type="match status" value="1"/>
</dbReference>
<dbReference type="Pfam" id="PF16533">
    <property type="entry name" value="SOAR"/>
    <property type="match status" value="1"/>
</dbReference>
<dbReference type="Gene3D" id="1.10.238.180">
    <property type="match status" value="1"/>
</dbReference>
<organism evidence="18 19">
    <name type="scientific">Clupea harengus</name>
    <name type="common">Atlantic herring</name>
    <dbReference type="NCBI Taxonomy" id="7950"/>
    <lineage>
        <taxon>Eukaryota</taxon>
        <taxon>Metazoa</taxon>
        <taxon>Chordata</taxon>
        <taxon>Craniata</taxon>
        <taxon>Vertebrata</taxon>
        <taxon>Euteleostomi</taxon>
        <taxon>Actinopterygii</taxon>
        <taxon>Neopterygii</taxon>
        <taxon>Teleostei</taxon>
        <taxon>Clupei</taxon>
        <taxon>Clupeiformes</taxon>
        <taxon>Clupeoidei</taxon>
        <taxon>Clupeidae</taxon>
        <taxon>Clupea</taxon>
    </lineage>
</organism>
<dbReference type="GO" id="GO:0002115">
    <property type="term" value="P:store-operated calcium entry"/>
    <property type="evidence" value="ECO:0007669"/>
    <property type="project" value="TreeGrafter"/>
</dbReference>
<evidence type="ECO:0000256" key="7">
    <source>
        <dbReference type="ARBA" id="ARBA00022729"/>
    </source>
</evidence>
<keyword evidence="7" id="KW-0732">Signal</keyword>
<evidence type="ECO:0000313" key="18">
    <source>
        <dbReference type="Proteomes" id="UP000515152"/>
    </source>
</evidence>
<evidence type="ECO:0000256" key="3">
    <source>
        <dbReference type="ARBA" id="ARBA00022553"/>
    </source>
</evidence>
<name>A0A6P3WD63_CLUHA</name>
<feature type="region of interest" description="Disordered" evidence="16">
    <location>
        <begin position="485"/>
        <end position="540"/>
    </location>
</feature>
<keyword evidence="12" id="KW-0406">Ion transport</keyword>
<evidence type="ECO:0000256" key="8">
    <source>
        <dbReference type="ARBA" id="ARBA00022824"/>
    </source>
</evidence>
<dbReference type="CTD" id="563901"/>
<keyword evidence="3" id="KW-0597">Phosphoprotein</keyword>